<gene>
    <name evidence="1" type="ORF">S01H1_15122</name>
</gene>
<evidence type="ECO:0000313" key="1">
    <source>
        <dbReference type="EMBL" id="GAF70797.1"/>
    </source>
</evidence>
<dbReference type="AlphaFoldDB" id="X0S4E1"/>
<proteinExistence type="predicted"/>
<comment type="caution">
    <text evidence="1">The sequence shown here is derived from an EMBL/GenBank/DDBJ whole genome shotgun (WGS) entry which is preliminary data.</text>
</comment>
<sequence length="80" mass="8573">MGRPAGAKNKMTATVKENIVAVFNKLEGTAGMAKWAQKNPDSFYRMYGQLAPKEIVADVVGDLTINLVSQGGDQPTDTDT</sequence>
<dbReference type="EMBL" id="BARS01007893">
    <property type="protein sequence ID" value="GAF70797.1"/>
    <property type="molecule type" value="Genomic_DNA"/>
</dbReference>
<organism evidence="1">
    <name type="scientific">marine sediment metagenome</name>
    <dbReference type="NCBI Taxonomy" id="412755"/>
    <lineage>
        <taxon>unclassified sequences</taxon>
        <taxon>metagenomes</taxon>
        <taxon>ecological metagenomes</taxon>
    </lineage>
</organism>
<name>X0S4E1_9ZZZZ</name>
<protein>
    <submittedName>
        <fullName evidence="1">Uncharacterized protein</fullName>
    </submittedName>
</protein>
<accession>X0S4E1</accession>
<reference evidence="1" key="1">
    <citation type="journal article" date="2014" name="Front. Microbiol.">
        <title>High frequency of phylogenetically diverse reductive dehalogenase-homologous genes in deep subseafloor sedimentary metagenomes.</title>
        <authorList>
            <person name="Kawai M."/>
            <person name="Futagami T."/>
            <person name="Toyoda A."/>
            <person name="Takaki Y."/>
            <person name="Nishi S."/>
            <person name="Hori S."/>
            <person name="Arai W."/>
            <person name="Tsubouchi T."/>
            <person name="Morono Y."/>
            <person name="Uchiyama I."/>
            <person name="Ito T."/>
            <person name="Fujiyama A."/>
            <person name="Inagaki F."/>
            <person name="Takami H."/>
        </authorList>
    </citation>
    <scope>NUCLEOTIDE SEQUENCE</scope>
    <source>
        <strain evidence="1">Expedition CK06-06</strain>
    </source>
</reference>